<evidence type="ECO:0000256" key="1">
    <source>
        <dbReference type="SAM" id="MobiDB-lite"/>
    </source>
</evidence>
<feature type="region of interest" description="Disordered" evidence="1">
    <location>
        <begin position="1"/>
        <end position="20"/>
    </location>
</feature>
<comment type="caution">
    <text evidence="2">The sequence shown here is derived from an EMBL/GenBank/DDBJ whole genome shotgun (WGS) entry which is preliminary data.</text>
</comment>
<accession>A0ABQ5K985</accession>
<evidence type="ECO:0000313" key="2">
    <source>
        <dbReference type="EMBL" id="GKT27885.1"/>
    </source>
</evidence>
<dbReference type="Proteomes" id="UP001057375">
    <property type="component" value="Unassembled WGS sequence"/>
</dbReference>
<evidence type="ECO:0000313" key="3">
    <source>
        <dbReference type="Proteomes" id="UP001057375"/>
    </source>
</evidence>
<proteinExistence type="predicted"/>
<feature type="non-terminal residue" evidence="2">
    <location>
        <position position="1"/>
    </location>
</feature>
<gene>
    <name evidence="2" type="ORF">ADUPG1_004808</name>
</gene>
<protein>
    <submittedName>
        <fullName evidence="2">Uncharacterized protein</fullName>
    </submittedName>
</protein>
<reference evidence="2" key="1">
    <citation type="submission" date="2022-03" db="EMBL/GenBank/DDBJ databases">
        <title>Draft genome sequence of Aduncisulcus paluster, a free-living microaerophilic Fornicata.</title>
        <authorList>
            <person name="Yuyama I."/>
            <person name="Kume K."/>
            <person name="Tamura T."/>
            <person name="Inagaki Y."/>
            <person name="Hashimoto T."/>
        </authorList>
    </citation>
    <scope>NUCLEOTIDE SEQUENCE</scope>
    <source>
        <strain evidence="2">NY0171</strain>
    </source>
</reference>
<keyword evidence="3" id="KW-1185">Reference proteome</keyword>
<organism evidence="2 3">
    <name type="scientific">Aduncisulcus paluster</name>
    <dbReference type="NCBI Taxonomy" id="2918883"/>
    <lineage>
        <taxon>Eukaryota</taxon>
        <taxon>Metamonada</taxon>
        <taxon>Carpediemonas-like organisms</taxon>
        <taxon>Aduncisulcus</taxon>
    </lineage>
</organism>
<sequence length="92" mass="9867">GTGTGSETAGGTDGGQDSNLVDKTYIIPLSFATEKEVVRVEMIQDGVSKTVYEKEHNKTEENVRVVVSGTGEATVNFYFGALKVKSMTVTFN</sequence>
<feature type="compositionally biased region" description="Low complexity" evidence="1">
    <location>
        <begin position="1"/>
        <end position="10"/>
    </location>
</feature>
<name>A0ABQ5K985_9EUKA</name>
<dbReference type="EMBL" id="BQXS01007493">
    <property type="protein sequence ID" value="GKT27885.1"/>
    <property type="molecule type" value="Genomic_DNA"/>
</dbReference>